<dbReference type="PIRSF" id="PIRSF001430">
    <property type="entry name" value="tRNA_psdUrid_synth"/>
    <property type="match status" value="1"/>
</dbReference>
<evidence type="ECO:0000256" key="7">
    <source>
        <dbReference type="RuleBase" id="RU003792"/>
    </source>
</evidence>
<comment type="catalytic activity">
    <reaction evidence="4 7">
        <text>uridine(38/39/40) in tRNA = pseudouridine(38/39/40) in tRNA</text>
        <dbReference type="Rhea" id="RHEA:22376"/>
        <dbReference type="Rhea" id="RHEA-COMP:10085"/>
        <dbReference type="Rhea" id="RHEA-COMP:10087"/>
        <dbReference type="ChEBI" id="CHEBI:65314"/>
        <dbReference type="ChEBI" id="CHEBI:65315"/>
        <dbReference type="EC" id="5.4.99.12"/>
    </reaction>
</comment>
<evidence type="ECO:0000256" key="5">
    <source>
        <dbReference type="PIRSR" id="PIRSR001430-1"/>
    </source>
</evidence>
<dbReference type="InterPro" id="IPR020103">
    <property type="entry name" value="PsdUridine_synth_cat_dom_sf"/>
</dbReference>
<dbReference type="RefSeq" id="WP_146959539.1">
    <property type="nucleotide sequence ID" value="NZ_CP042467.1"/>
</dbReference>
<dbReference type="HAMAP" id="MF_00171">
    <property type="entry name" value="TruA"/>
    <property type="match status" value="1"/>
</dbReference>
<feature type="active site" description="Nucleophile" evidence="4 5">
    <location>
        <position position="60"/>
    </location>
</feature>
<dbReference type="SUPFAM" id="SSF55120">
    <property type="entry name" value="Pseudouridine synthase"/>
    <property type="match status" value="1"/>
</dbReference>
<dbReference type="GO" id="GO:0160147">
    <property type="term" value="F:tRNA pseudouridine(38-40) synthase activity"/>
    <property type="evidence" value="ECO:0007669"/>
    <property type="project" value="UniProtKB-EC"/>
</dbReference>
<evidence type="ECO:0000256" key="1">
    <source>
        <dbReference type="ARBA" id="ARBA00009375"/>
    </source>
</evidence>
<evidence type="ECO:0000313" key="9">
    <source>
        <dbReference type="EMBL" id="QED27738.1"/>
    </source>
</evidence>
<dbReference type="PANTHER" id="PTHR11142:SF0">
    <property type="entry name" value="TRNA PSEUDOURIDINE SYNTHASE-LIKE 1"/>
    <property type="match status" value="1"/>
</dbReference>
<dbReference type="AlphaFoldDB" id="A0A5B8XS84"/>
<dbReference type="EMBL" id="CP042467">
    <property type="protein sequence ID" value="QED27738.1"/>
    <property type="molecule type" value="Genomic_DNA"/>
</dbReference>
<dbReference type="NCBIfam" id="TIGR00071">
    <property type="entry name" value="hisT_truA"/>
    <property type="match status" value="1"/>
</dbReference>
<keyword evidence="2 4" id="KW-0819">tRNA processing</keyword>
<comment type="subunit">
    <text evidence="4">Homodimer.</text>
</comment>
<dbReference type="Gene3D" id="3.30.70.580">
    <property type="entry name" value="Pseudouridine synthase I, catalytic domain, N-terminal subdomain"/>
    <property type="match status" value="1"/>
</dbReference>
<dbReference type="CDD" id="cd02570">
    <property type="entry name" value="PseudoU_synth_EcTruA"/>
    <property type="match status" value="1"/>
</dbReference>
<evidence type="ECO:0000256" key="2">
    <source>
        <dbReference type="ARBA" id="ARBA00022694"/>
    </source>
</evidence>
<dbReference type="PANTHER" id="PTHR11142">
    <property type="entry name" value="PSEUDOURIDYLATE SYNTHASE"/>
    <property type="match status" value="1"/>
</dbReference>
<evidence type="ECO:0000259" key="8">
    <source>
        <dbReference type="Pfam" id="PF01416"/>
    </source>
</evidence>
<dbReference type="GO" id="GO:0003723">
    <property type="term" value="F:RNA binding"/>
    <property type="evidence" value="ECO:0007669"/>
    <property type="project" value="InterPro"/>
</dbReference>
<feature type="domain" description="Pseudouridine synthase I TruA alpha/beta" evidence="8">
    <location>
        <begin position="151"/>
        <end position="253"/>
    </location>
</feature>
<comment type="caution">
    <text evidence="4">Lacks conserved residue(s) required for the propagation of feature annotation.</text>
</comment>
<dbReference type="InterPro" id="IPR020097">
    <property type="entry name" value="PsdUridine_synth_TruA_a/b_dom"/>
</dbReference>
<comment type="similarity">
    <text evidence="1 4 7">Belongs to the tRNA pseudouridine synthase TruA family.</text>
</comment>
<proteinExistence type="inferred from homology"/>
<feature type="binding site" evidence="4 6">
    <location>
        <position position="118"/>
    </location>
    <ligand>
        <name>substrate</name>
    </ligand>
</feature>
<dbReference type="InterPro" id="IPR001406">
    <property type="entry name" value="PsdUridine_synth_TruA"/>
</dbReference>
<sequence length="259" mass="29046">MTEHTSTVRLVIAYDGSDFHGWQKQPSLPTVEGSLRSALAVLKNHPDPFTLEFQGASRTDAGVHASGQVASFPHIPGKTEWDYVRALNSLTPDSILVRSAEILEHPFNARFDSKGKRYEYRVWNQRYPEPLERHRSWTFGLPLDASKMQSAADLLVGEHDFSAFRAADCQSESTIRQIFSIEVHDEKPLIRIVVRGNAFMKNMVRIIAGTLVETGEGRMAEGQVLEALEKGNRRLAGRTAPAQGLCLMEVFYESPEEPH</sequence>
<dbReference type="OrthoDB" id="9811823at2"/>
<keyword evidence="3 4" id="KW-0413">Isomerase</keyword>
<dbReference type="Gene3D" id="3.30.70.660">
    <property type="entry name" value="Pseudouridine synthase I, catalytic domain, C-terminal subdomain"/>
    <property type="match status" value="1"/>
</dbReference>
<reference evidence="9 10" key="1">
    <citation type="submission" date="2019-08" db="EMBL/GenBank/DDBJ databases">
        <authorList>
            <person name="Liang Q."/>
        </authorList>
    </citation>
    <scope>NUCLEOTIDE SEQUENCE [LARGE SCALE GENOMIC DNA]</scope>
    <source>
        <strain evidence="9 10">V1718</strain>
    </source>
</reference>
<feature type="domain" description="Pseudouridine synthase I TruA alpha/beta" evidence="8">
    <location>
        <begin position="12"/>
        <end position="112"/>
    </location>
</feature>
<evidence type="ECO:0000256" key="3">
    <source>
        <dbReference type="ARBA" id="ARBA00023235"/>
    </source>
</evidence>
<dbReference type="GO" id="GO:0031119">
    <property type="term" value="P:tRNA pseudouridine synthesis"/>
    <property type="evidence" value="ECO:0007669"/>
    <property type="project" value="UniProtKB-UniRule"/>
</dbReference>
<gene>
    <name evidence="4 9" type="primary">truA</name>
    <name evidence="9" type="ORF">FRD01_10935</name>
</gene>
<accession>A0A5B8XS84</accession>
<protein>
    <recommendedName>
        <fullName evidence="4">tRNA pseudouridine synthase A</fullName>
        <ecNumber evidence="4">5.4.99.12</ecNumber>
    </recommendedName>
    <alternativeName>
        <fullName evidence="4">tRNA pseudouridine(38-40) synthase</fullName>
    </alternativeName>
    <alternativeName>
        <fullName evidence="4">tRNA pseudouridylate synthase I</fullName>
    </alternativeName>
    <alternativeName>
        <fullName evidence="4">tRNA-uridine isomerase I</fullName>
    </alternativeName>
</protein>
<dbReference type="Pfam" id="PF01416">
    <property type="entry name" value="PseudoU_synth_1"/>
    <property type="match status" value="2"/>
</dbReference>
<dbReference type="KEGG" id="bbae:FRD01_10935"/>
<dbReference type="InterPro" id="IPR020095">
    <property type="entry name" value="PsdUridine_synth_TruA_C"/>
</dbReference>
<evidence type="ECO:0000256" key="4">
    <source>
        <dbReference type="HAMAP-Rule" id="MF_00171"/>
    </source>
</evidence>
<evidence type="ECO:0000256" key="6">
    <source>
        <dbReference type="PIRSR" id="PIRSR001430-2"/>
    </source>
</evidence>
<organism evidence="9 10">
    <name type="scientific">Microvenator marinus</name>
    <dbReference type="NCBI Taxonomy" id="2600177"/>
    <lineage>
        <taxon>Bacteria</taxon>
        <taxon>Deltaproteobacteria</taxon>
        <taxon>Bradymonadales</taxon>
        <taxon>Microvenatoraceae</taxon>
        <taxon>Microvenator</taxon>
    </lineage>
</organism>
<dbReference type="FunFam" id="3.30.70.580:FF:000001">
    <property type="entry name" value="tRNA pseudouridine synthase A"/>
    <property type="match status" value="1"/>
</dbReference>
<dbReference type="EC" id="5.4.99.12" evidence="4"/>
<dbReference type="InterPro" id="IPR020094">
    <property type="entry name" value="TruA/RsuA/RluB/E/F_N"/>
</dbReference>
<evidence type="ECO:0000313" key="10">
    <source>
        <dbReference type="Proteomes" id="UP000321595"/>
    </source>
</evidence>
<dbReference type="Proteomes" id="UP000321595">
    <property type="component" value="Chromosome"/>
</dbReference>
<comment type="function">
    <text evidence="4">Formation of pseudouridine at positions 38, 39 and 40 in the anticodon stem and loop of transfer RNAs.</text>
</comment>
<keyword evidence="10" id="KW-1185">Reference proteome</keyword>
<name>A0A5B8XS84_9DELT</name>